<dbReference type="InterPro" id="IPR005084">
    <property type="entry name" value="CBM6"/>
</dbReference>
<evidence type="ECO:0000256" key="5">
    <source>
        <dbReference type="ARBA" id="ARBA00022729"/>
    </source>
</evidence>
<dbReference type="Gene3D" id="2.60.120.260">
    <property type="entry name" value="Galactose-binding domain-like"/>
    <property type="match status" value="1"/>
</dbReference>
<dbReference type="SUPFAM" id="SSF49785">
    <property type="entry name" value="Galactose-binding domain-like"/>
    <property type="match status" value="1"/>
</dbReference>
<dbReference type="SMART" id="SM00710">
    <property type="entry name" value="PbH1"/>
    <property type="match status" value="7"/>
</dbReference>
<organism evidence="11 12">
    <name type="scientific">Flavobacterium calami</name>
    <dbReference type="NCBI Taxonomy" id="3139144"/>
    <lineage>
        <taxon>Bacteria</taxon>
        <taxon>Pseudomonadati</taxon>
        <taxon>Bacteroidota</taxon>
        <taxon>Flavobacteriia</taxon>
        <taxon>Flavobacteriales</taxon>
        <taxon>Flavobacteriaceae</taxon>
        <taxon>Flavobacterium</taxon>
    </lineage>
</organism>
<protein>
    <submittedName>
        <fullName evidence="11">Right-handed parallel beta-helix repeat-containing protein</fullName>
    </submittedName>
</protein>
<dbReference type="PROSITE" id="PS51175">
    <property type="entry name" value="CBM6"/>
    <property type="match status" value="1"/>
</dbReference>
<dbReference type="InterPro" id="IPR012334">
    <property type="entry name" value="Pectin_lyas_fold"/>
</dbReference>
<comment type="subcellular location">
    <subcellularLocation>
        <location evidence="2">Secreted</location>
    </subcellularLocation>
</comment>
<dbReference type="Gene3D" id="2.160.20.10">
    <property type="entry name" value="Single-stranded right-handed beta-helix, Pectin lyase-like"/>
    <property type="match status" value="1"/>
</dbReference>
<keyword evidence="5 9" id="KW-0732">Signal</keyword>
<evidence type="ECO:0000256" key="8">
    <source>
        <dbReference type="ARBA" id="ARBA00038263"/>
    </source>
</evidence>
<evidence type="ECO:0000256" key="4">
    <source>
        <dbReference type="ARBA" id="ARBA00022723"/>
    </source>
</evidence>
<reference evidence="11 12" key="1">
    <citation type="submission" date="2024-04" db="EMBL/GenBank/DDBJ databases">
        <title>Flavobacterium sp. DGU38 16S ribosomal RNA gene Genome sequencing and assembly.</title>
        <authorList>
            <person name="Park S."/>
        </authorList>
    </citation>
    <scope>NUCLEOTIDE SEQUENCE [LARGE SCALE GENOMIC DNA]</scope>
    <source>
        <strain evidence="11 12">DGU38</strain>
    </source>
</reference>
<keyword evidence="7" id="KW-0456">Lyase</keyword>
<evidence type="ECO:0000256" key="1">
    <source>
        <dbReference type="ARBA" id="ARBA00001913"/>
    </source>
</evidence>
<evidence type="ECO:0000256" key="7">
    <source>
        <dbReference type="ARBA" id="ARBA00023239"/>
    </source>
</evidence>
<dbReference type="InterPro" id="IPR044060">
    <property type="entry name" value="Bacterial_rp_domain"/>
</dbReference>
<proteinExistence type="inferred from homology"/>
<evidence type="ECO:0000256" key="2">
    <source>
        <dbReference type="ARBA" id="ARBA00004613"/>
    </source>
</evidence>
<evidence type="ECO:0000259" key="10">
    <source>
        <dbReference type="PROSITE" id="PS51175"/>
    </source>
</evidence>
<feature type="signal peptide" evidence="9">
    <location>
        <begin position="1"/>
        <end position="21"/>
    </location>
</feature>
<name>A0ABU9ISN2_9FLAO</name>
<dbReference type="EMBL" id="JBBYHS010000018">
    <property type="protein sequence ID" value="MEL1255426.1"/>
    <property type="molecule type" value="Genomic_DNA"/>
</dbReference>
<dbReference type="InterPro" id="IPR008979">
    <property type="entry name" value="Galactose-bd-like_sf"/>
</dbReference>
<dbReference type="Pfam" id="PF13229">
    <property type="entry name" value="Beta_helix"/>
    <property type="match status" value="1"/>
</dbReference>
<comment type="cofactor">
    <cofactor evidence="1">
        <name>Ca(2+)</name>
        <dbReference type="ChEBI" id="CHEBI:29108"/>
    </cofactor>
</comment>
<dbReference type="PANTHER" id="PTHR40088:SF1">
    <property type="entry name" value="PECTATE LYASE PEL9"/>
    <property type="match status" value="1"/>
</dbReference>
<feature type="domain" description="CBM6" evidence="10">
    <location>
        <begin position="577"/>
        <end position="701"/>
    </location>
</feature>
<evidence type="ECO:0000256" key="9">
    <source>
        <dbReference type="SAM" id="SignalP"/>
    </source>
</evidence>
<dbReference type="InterPro" id="IPR011050">
    <property type="entry name" value="Pectin_lyase_fold/virulence"/>
</dbReference>
<accession>A0ABU9ISN2</accession>
<dbReference type="RefSeq" id="WP_341694168.1">
    <property type="nucleotide sequence ID" value="NZ_JBBYHS010000018.1"/>
</dbReference>
<keyword evidence="3" id="KW-0964">Secreted</keyword>
<dbReference type="Proteomes" id="UP001485226">
    <property type="component" value="Unassembled WGS sequence"/>
</dbReference>
<dbReference type="InterPro" id="IPR052052">
    <property type="entry name" value="Polysaccharide_Lyase_9"/>
</dbReference>
<dbReference type="SUPFAM" id="SSF51126">
    <property type="entry name" value="Pectin lyase-like"/>
    <property type="match status" value="1"/>
</dbReference>
<dbReference type="PANTHER" id="PTHR40088">
    <property type="entry name" value="PECTATE LYASE (EUROFUNG)"/>
    <property type="match status" value="1"/>
</dbReference>
<dbReference type="InterPro" id="IPR039448">
    <property type="entry name" value="Beta_helix"/>
</dbReference>
<sequence length="711" mass="76596">MKKKLTYLFFTILLFPLGMNAQIYVSPAGKETNSGAIDSPTTLQHAIKIITPGQTIYMRGGIYSIASTIFIIRENSGTAGKLKRIEAYADETPILDFSAQREINENKGIVLDGFYWYFKGITIRKAGDNGMLLSGNNNTIDNCIFEKNRDSGLQISRYYAAYTAINQWPSNNLILNCESFDNKDSLAENADGFAAKLTCGQGNIFRGCISHNNSDDGWDLYTKLKTGPIGAILFENCVAYNNGTLTNGTTTATGDKNGFKLGGEGIPVNHILRRCIAFGNGQHGFTDNNNLGSIEMTNNTSYNNKSNGFGFREGGKHQFRNNVSYKSFKDKIFGKDVENSNVWWIKGSTNGRTPALVISDDDFVSLTVPTVLKNEDGSPNLGEFLALKSNSDFIDAGIQVAGIEFNGIAPDLGAREFGAQQKTDFVLKTVAKPIAGGSVTVSPVKVTYDAGDVVTLTAIPSPNYIFKSWSDGSTTATTTVKMDINKTITANFKSTLPAAYILTTVANPTEGGTITVNPNKATYAEGEVITLTAIPSAGNELKSWNSGETTNEITVAMTADMGITATFGEKLTGTHTLRIEEAAPGFCAYEGTIAINSSAANRKVTNITDAPGNGINYTVKVPNSGLYMVVFRYVHRGKTTAAKVKVNAADSIDVAFPITSSTTKFATTEPLTIKLNKGINTIRLETIDALTFANIDWMEITGEAPVAESCP</sequence>
<comment type="similarity">
    <text evidence="8">Belongs to the polysaccharide lyase 9 family.</text>
</comment>
<evidence type="ECO:0000313" key="12">
    <source>
        <dbReference type="Proteomes" id="UP001485226"/>
    </source>
</evidence>
<keyword evidence="4" id="KW-0479">Metal-binding</keyword>
<comment type="caution">
    <text evidence="11">The sequence shown here is derived from an EMBL/GenBank/DDBJ whole genome shotgun (WGS) entry which is preliminary data.</text>
</comment>
<feature type="chain" id="PRO_5045452834" evidence="9">
    <location>
        <begin position="22"/>
        <end position="711"/>
    </location>
</feature>
<dbReference type="InterPro" id="IPR006626">
    <property type="entry name" value="PbH1"/>
</dbReference>
<dbReference type="Pfam" id="PF18998">
    <property type="entry name" value="Flg_new_2"/>
    <property type="match status" value="2"/>
</dbReference>
<evidence type="ECO:0000313" key="11">
    <source>
        <dbReference type="EMBL" id="MEL1255426.1"/>
    </source>
</evidence>
<keyword evidence="6" id="KW-0106">Calcium</keyword>
<gene>
    <name evidence="11" type="ORF">AAEO57_16665</name>
</gene>
<evidence type="ECO:0000256" key="3">
    <source>
        <dbReference type="ARBA" id="ARBA00022525"/>
    </source>
</evidence>
<evidence type="ECO:0000256" key="6">
    <source>
        <dbReference type="ARBA" id="ARBA00022837"/>
    </source>
</evidence>
<keyword evidence="12" id="KW-1185">Reference proteome</keyword>